<feature type="region of interest" description="Disordered" evidence="1">
    <location>
        <begin position="1"/>
        <end position="29"/>
    </location>
</feature>
<sequence length="61" mass="6535">EHDGCRLTALENKEQSSTEKGNDSPGILGSSAAARSICWRAVRHEKPDDVIQQASGNSVKV</sequence>
<evidence type="ECO:0000313" key="2">
    <source>
        <dbReference type="EMBL" id="TRY62347.1"/>
    </source>
</evidence>
<proteinExistence type="predicted"/>
<evidence type="ECO:0000313" key="3">
    <source>
        <dbReference type="Proteomes" id="UP000316079"/>
    </source>
</evidence>
<feature type="compositionally biased region" description="Basic and acidic residues" evidence="1">
    <location>
        <begin position="1"/>
        <end position="22"/>
    </location>
</feature>
<dbReference type="EMBL" id="SRMA01027010">
    <property type="protein sequence ID" value="TRY62347.1"/>
    <property type="molecule type" value="Genomic_DNA"/>
</dbReference>
<dbReference type="Proteomes" id="UP000316079">
    <property type="component" value="Unassembled WGS sequence"/>
</dbReference>
<name>A0A553NAA0_9TELE</name>
<evidence type="ECO:0000256" key="1">
    <source>
        <dbReference type="SAM" id="MobiDB-lite"/>
    </source>
</evidence>
<accession>A0A553NAA0</accession>
<dbReference type="AlphaFoldDB" id="A0A553NAA0"/>
<keyword evidence="3" id="KW-1185">Reference proteome</keyword>
<comment type="caution">
    <text evidence="2">The sequence shown here is derived from an EMBL/GenBank/DDBJ whole genome shotgun (WGS) entry which is preliminary data.</text>
</comment>
<reference evidence="2 3" key="1">
    <citation type="journal article" date="2019" name="Sci. Data">
        <title>Hybrid genome assembly and annotation of Danionella translucida.</title>
        <authorList>
            <person name="Kadobianskyi M."/>
            <person name="Schulze L."/>
            <person name="Schuelke M."/>
            <person name="Judkewitz B."/>
        </authorList>
    </citation>
    <scope>NUCLEOTIDE SEQUENCE [LARGE SCALE GENOMIC DNA]</scope>
    <source>
        <strain evidence="2 3">Bolton</strain>
    </source>
</reference>
<protein>
    <submittedName>
        <fullName evidence="2">Uncharacterized protein</fullName>
    </submittedName>
</protein>
<gene>
    <name evidence="2" type="ORF">DNTS_025879</name>
</gene>
<feature type="non-terminal residue" evidence="2">
    <location>
        <position position="1"/>
    </location>
</feature>
<organism evidence="2 3">
    <name type="scientific">Danionella cerebrum</name>
    <dbReference type="NCBI Taxonomy" id="2873325"/>
    <lineage>
        <taxon>Eukaryota</taxon>
        <taxon>Metazoa</taxon>
        <taxon>Chordata</taxon>
        <taxon>Craniata</taxon>
        <taxon>Vertebrata</taxon>
        <taxon>Euteleostomi</taxon>
        <taxon>Actinopterygii</taxon>
        <taxon>Neopterygii</taxon>
        <taxon>Teleostei</taxon>
        <taxon>Ostariophysi</taxon>
        <taxon>Cypriniformes</taxon>
        <taxon>Danionidae</taxon>
        <taxon>Danioninae</taxon>
        <taxon>Danionella</taxon>
    </lineage>
</organism>